<gene>
    <name evidence="1" type="ORF">SCALOS_LOCUS6646</name>
</gene>
<reference evidence="1" key="1">
    <citation type="submission" date="2021-06" db="EMBL/GenBank/DDBJ databases">
        <authorList>
            <person name="Kallberg Y."/>
            <person name="Tangrot J."/>
            <person name="Rosling A."/>
        </authorList>
    </citation>
    <scope>NUCLEOTIDE SEQUENCE</scope>
    <source>
        <strain evidence="1">AU212A</strain>
    </source>
</reference>
<feature type="non-terminal residue" evidence="1">
    <location>
        <position position="62"/>
    </location>
</feature>
<evidence type="ECO:0000313" key="1">
    <source>
        <dbReference type="EMBL" id="CAG8592919.1"/>
    </source>
</evidence>
<evidence type="ECO:0000313" key="2">
    <source>
        <dbReference type="Proteomes" id="UP000789860"/>
    </source>
</evidence>
<proteinExistence type="predicted"/>
<sequence length="62" mass="6579">MSSLDGTLNALGTQPIFSSAQEGDAFSKGKQVNVKDESPTIKSKTLESFSQQENGKVSNNTT</sequence>
<name>A0ACA9MHH8_9GLOM</name>
<dbReference type="Proteomes" id="UP000789860">
    <property type="component" value="Unassembled WGS sequence"/>
</dbReference>
<keyword evidence="2" id="KW-1185">Reference proteome</keyword>
<protein>
    <submittedName>
        <fullName evidence="1">8837_t:CDS:1</fullName>
    </submittedName>
</protein>
<comment type="caution">
    <text evidence="1">The sequence shown here is derived from an EMBL/GenBank/DDBJ whole genome shotgun (WGS) entry which is preliminary data.</text>
</comment>
<organism evidence="1 2">
    <name type="scientific">Scutellospora calospora</name>
    <dbReference type="NCBI Taxonomy" id="85575"/>
    <lineage>
        <taxon>Eukaryota</taxon>
        <taxon>Fungi</taxon>
        <taxon>Fungi incertae sedis</taxon>
        <taxon>Mucoromycota</taxon>
        <taxon>Glomeromycotina</taxon>
        <taxon>Glomeromycetes</taxon>
        <taxon>Diversisporales</taxon>
        <taxon>Gigasporaceae</taxon>
        <taxon>Scutellospora</taxon>
    </lineage>
</organism>
<accession>A0ACA9MHH8</accession>
<dbReference type="EMBL" id="CAJVPM010013145">
    <property type="protein sequence ID" value="CAG8592919.1"/>
    <property type="molecule type" value="Genomic_DNA"/>
</dbReference>